<feature type="transmembrane region" description="Helical" evidence="1">
    <location>
        <begin position="273"/>
        <end position="291"/>
    </location>
</feature>
<keyword evidence="1" id="KW-0812">Transmembrane</keyword>
<name>A0ABT4FID6_9BACL</name>
<sequence>MIKPSLETQGGRASTGLTRDTGGRIHLVWRILLGWLSFVVALGVAVAVTLAAQNYGFPVLAQQIILAVVTTGIAVPLIYLLRRYADNRPWSGLGLSPLPSGFRYLLLGAGFLIAMMGIALLAGTLAGWVRVVDVHLPVETLLVILINIPIAFFYEAFPEEVTFRGYLYGNLSERFNRWLALLFQLILFVLAPVALTAALVAAGVGTWDLITIDYVVNLLAFGIALQLCRIFTGNLWMCIGFHLAWLEMVRFVIVPSDSALIEVEYLSPYGSYLVSLGSVTIGILVLLYWTYRNRNRQK</sequence>
<evidence type="ECO:0000256" key="1">
    <source>
        <dbReference type="SAM" id="Phobius"/>
    </source>
</evidence>
<dbReference type="RefSeq" id="WP_241688668.1">
    <property type="nucleotide sequence ID" value="NZ_CP026520.1"/>
</dbReference>
<keyword evidence="3" id="KW-0378">Hydrolase</keyword>
<dbReference type="GeneID" id="95376338"/>
<feature type="transmembrane region" description="Helical" evidence="1">
    <location>
        <begin position="102"/>
        <end position="128"/>
    </location>
</feature>
<organism evidence="3 4">
    <name type="scientific">Paenibacillus chitinolyticus</name>
    <dbReference type="NCBI Taxonomy" id="79263"/>
    <lineage>
        <taxon>Bacteria</taxon>
        <taxon>Bacillati</taxon>
        <taxon>Bacillota</taxon>
        <taxon>Bacilli</taxon>
        <taxon>Bacillales</taxon>
        <taxon>Paenibacillaceae</taxon>
        <taxon>Paenibacillus</taxon>
    </lineage>
</organism>
<keyword evidence="1" id="KW-1133">Transmembrane helix</keyword>
<comment type="caution">
    <text evidence="3">The sequence shown here is derived from an EMBL/GenBank/DDBJ whole genome shotgun (WGS) entry which is preliminary data.</text>
</comment>
<dbReference type="InterPro" id="IPR003675">
    <property type="entry name" value="Rce1/LyrA-like_dom"/>
</dbReference>
<keyword evidence="3" id="KW-0645">Protease</keyword>
<dbReference type="EMBL" id="JAMDMJ010000029">
    <property type="protein sequence ID" value="MCY9598253.1"/>
    <property type="molecule type" value="Genomic_DNA"/>
</dbReference>
<accession>A0ABT4FID6</accession>
<feature type="transmembrane region" description="Helical" evidence="1">
    <location>
        <begin position="27"/>
        <end position="52"/>
    </location>
</feature>
<dbReference type="PANTHER" id="PTHR39430:SF1">
    <property type="entry name" value="PROTEASE"/>
    <property type="match status" value="1"/>
</dbReference>
<feature type="transmembrane region" description="Helical" evidence="1">
    <location>
        <begin position="178"/>
        <end position="203"/>
    </location>
</feature>
<evidence type="ECO:0000313" key="4">
    <source>
        <dbReference type="Proteomes" id="UP001527202"/>
    </source>
</evidence>
<feature type="transmembrane region" description="Helical" evidence="1">
    <location>
        <begin position="140"/>
        <end position="157"/>
    </location>
</feature>
<evidence type="ECO:0000259" key="2">
    <source>
        <dbReference type="Pfam" id="PF02517"/>
    </source>
</evidence>
<feature type="transmembrane region" description="Helical" evidence="1">
    <location>
        <begin position="235"/>
        <end position="253"/>
    </location>
</feature>
<proteinExistence type="predicted"/>
<keyword evidence="4" id="KW-1185">Reference proteome</keyword>
<dbReference type="Pfam" id="PF02517">
    <property type="entry name" value="Rce1-like"/>
    <property type="match status" value="1"/>
</dbReference>
<gene>
    <name evidence="3" type="ORF">M5X16_21115</name>
</gene>
<feature type="transmembrane region" description="Helical" evidence="1">
    <location>
        <begin position="64"/>
        <end position="81"/>
    </location>
</feature>
<dbReference type="PANTHER" id="PTHR39430">
    <property type="entry name" value="MEMBRANE-ASSOCIATED PROTEASE-RELATED"/>
    <property type="match status" value="1"/>
</dbReference>
<reference evidence="3 4" key="1">
    <citation type="submission" date="2022-05" db="EMBL/GenBank/DDBJ databases">
        <title>Genome Sequencing of Bee-Associated Microbes.</title>
        <authorList>
            <person name="Dunlap C."/>
        </authorList>
    </citation>
    <scope>NUCLEOTIDE SEQUENCE [LARGE SCALE GENOMIC DNA]</scope>
    <source>
        <strain evidence="3 4">NRRL B-23120</strain>
    </source>
</reference>
<feature type="transmembrane region" description="Helical" evidence="1">
    <location>
        <begin position="209"/>
        <end position="228"/>
    </location>
</feature>
<keyword evidence="1" id="KW-0472">Membrane</keyword>
<protein>
    <submittedName>
        <fullName evidence="3">CPBP family intramembrane metalloprotease</fullName>
    </submittedName>
</protein>
<dbReference type="GO" id="GO:0008237">
    <property type="term" value="F:metallopeptidase activity"/>
    <property type="evidence" value="ECO:0007669"/>
    <property type="project" value="UniProtKB-KW"/>
</dbReference>
<dbReference type="Proteomes" id="UP001527202">
    <property type="component" value="Unassembled WGS sequence"/>
</dbReference>
<feature type="domain" description="CAAX prenyl protease 2/Lysostaphin resistance protein A-like" evidence="2">
    <location>
        <begin position="145"/>
        <end position="245"/>
    </location>
</feature>
<keyword evidence="3" id="KW-0482">Metalloprotease</keyword>
<evidence type="ECO:0000313" key="3">
    <source>
        <dbReference type="EMBL" id="MCY9598253.1"/>
    </source>
</evidence>